<evidence type="ECO:0008006" key="4">
    <source>
        <dbReference type="Google" id="ProtNLM"/>
    </source>
</evidence>
<dbReference type="EMBL" id="CAMPGE010011885">
    <property type="protein sequence ID" value="CAI2370685.1"/>
    <property type="molecule type" value="Genomic_DNA"/>
</dbReference>
<comment type="caution">
    <text evidence="2">The sequence shown here is derived from an EMBL/GenBank/DDBJ whole genome shotgun (WGS) entry which is preliminary data.</text>
</comment>
<dbReference type="CDD" id="cd06257">
    <property type="entry name" value="DnaJ"/>
    <property type="match status" value="1"/>
</dbReference>
<keyword evidence="1" id="KW-0175">Coiled coil</keyword>
<evidence type="ECO:0000256" key="1">
    <source>
        <dbReference type="SAM" id="Coils"/>
    </source>
</evidence>
<accession>A0AAD1UPG9</accession>
<evidence type="ECO:0000313" key="3">
    <source>
        <dbReference type="Proteomes" id="UP001295684"/>
    </source>
</evidence>
<dbReference type="Gene3D" id="1.10.287.110">
    <property type="entry name" value="DnaJ domain"/>
    <property type="match status" value="1"/>
</dbReference>
<reference evidence="2" key="1">
    <citation type="submission" date="2023-07" db="EMBL/GenBank/DDBJ databases">
        <authorList>
            <consortium name="AG Swart"/>
            <person name="Singh M."/>
            <person name="Singh A."/>
            <person name="Seah K."/>
            <person name="Emmerich C."/>
        </authorList>
    </citation>
    <scope>NUCLEOTIDE SEQUENCE</scope>
    <source>
        <strain evidence="2">DP1</strain>
    </source>
</reference>
<evidence type="ECO:0000313" key="2">
    <source>
        <dbReference type="EMBL" id="CAI2370685.1"/>
    </source>
</evidence>
<keyword evidence="3" id="KW-1185">Reference proteome</keyword>
<name>A0AAD1UPG9_EUPCR</name>
<dbReference type="InterPro" id="IPR036869">
    <property type="entry name" value="J_dom_sf"/>
</dbReference>
<feature type="coiled-coil region" evidence="1">
    <location>
        <begin position="251"/>
        <end position="278"/>
    </location>
</feature>
<dbReference type="Proteomes" id="UP001295684">
    <property type="component" value="Unassembled WGS sequence"/>
</dbReference>
<proteinExistence type="predicted"/>
<gene>
    <name evidence="2" type="ORF">ECRASSUSDP1_LOCUS12002</name>
</gene>
<protein>
    <recommendedName>
        <fullName evidence="4">J domain-containing protein</fullName>
    </recommendedName>
</protein>
<organism evidence="2 3">
    <name type="scientific">Euplotes crassus</name>
    <dbReference type="NCBI Taxonomy" id="5936"/>
    <lineage>
        <taxon>Eukaryota</taxon>
        <taxon>Sar</taxon>
        <taxon>Alveolata</taxon>
        <taxon>Ciliophora</taxon>
        <taxon>Intramacronucleata</taxon>
        <taxon>Spirotrichea</taxon>
        <taxon>Hypotrichia</taxon>
        <taxon>Euplotida</taxon>
        <taxon>Euplotidae</taxon>
        <taxon>Moneuplotes</taxon>
    </lineage>
</organism>
<dbReference type="SUPFAM" id="SSF46565">
    <property type="entry name" value="Chaperone J-domain"/>
    <property type="match status" value="1"/>
</dbReference>
<dbReference type="AlphaFoldDB" id="A0AAD1UPG9"/>
<sequence>MQKRWTNIIPLSIIRQIIIQRLTPLLKRNENVSKKCVKKRQKCLLLAFKDSTTEEEEEEETEKAATGANTGKTAANTIFGRFKVTEEIEIGKFETTSMSQHAESDNFSLGSDGLNPDTTLSSNIGEFIPVGERLASLYKGTLISRETQNGRGGSKGLRFKCSNNHEFTISYGRLGKVPTTHLTLEACKDIWCVKCHNFYYRCKTKANQNGAVVTSSIFEAGHVRLNCRMGHDFKISIHRNPDKVWCSHCKKMQKEELLRQKEIELERKKQLFNEQQRRLFKESKNNFQEQQSHMNQNQATIQDILRQVELKAKAETQKFMTENKTELNESKVFNVYKTIYIPSEILQASLQSLGGHLNSCFRKMAVLLHPDKNSHPLSNRAFQKLSQAYIFCQEKR</sequence>
<dbReference type="InterPro" id="IPR001623">
    <property type="entry name" value="DnaJ_domain"/>
</dbReference>